<protein>
    <submittedName>
        <fullName evidence="4">Coiled-coil domain-containing protein isoform 1</fullName>
    </submittedName>
</protein>
<dbReference type="PANTHER" id="PTHR14882:SF1">
    <property type="entry name" value="CCDC92 DOMAIN-CONTAINING PROTEIN"/>
    <property type="match status" value="1"/>
</dbReference>
<keyword evidence="5" id="KW-1185">Reference proteome</keyword>
<reference evidence="4 5" key="1">
    <citation type="submission" date="2019-03" db="EMBL/GenBank/DDBJ databases">
        <title>An improved genome assembly of the fluke Schistosoma japonicum.</title>
        <authorList>
            <person name="Hu W."/>
            <person name="Luo F."/>
            <person name="Yin M."/>
            <person name="Mo X."/>
            <person name="Sun C."/>
            <person name="Wu Q."/>
            <person name="Zhu B."/>
            <person name="Xiang M."/>
            <person name="Wang J."/>
            <person name="Wang Y."/>
            <person name="Zhang T."/>
            <person name="Xu B."/>
            <person name="Zheng H."/>
            <person name="Feng Z."/>
        </authorList>
    </citation>
    <scope>NUCLEOTIDE SEQUENCE [LARGE SCALE GENOMIC DNA]</scope>
    <source>
        <strain evidence="4">HuSjv2</strain>
        <tissue evidence="4">Worms</tissue>
    </source>
</reference>
<dbReference type="EMBL" id="SKCS01000064">
    <property type="protein sequence ID" value="TNN18790.1"/>
    <property type="molecule type" value="Genomic_DNA"/>
</dbReference>
<feature type="region of interest" description="Disordered" evidence="2">
    <location>
        <begin position="161"/>
        <end position="187"/>
    </location>
</feature>
<dbReference type="AlphaFoldDB" id="A0A4Z2DRJ7"/>
<sequence length="332" mass="37504">MIVLNNFPVNNNDPGDTKFNTVMIPSSKKEAPIIANSKLGDKYRSVTLEKSINFLQGQHEAMLNGLHQEIESLKKANKDLQYRLAMCTCSAGSPDNKLLQNKFIEENPLRKELLTLQENLENERKKNASLVKLLEELQVPQNPIRGLPRFTCKDGKFSNYSDQKNISEHNTGSQSSSKSQTQHDNNGISKMCLDVTNKYPDLMTDAIIVNNSNPVTPTTRTLSFNKLAPTTSYSIPNRSSATTLNISENNLLTKRNILYSHDNGNAGKQEEETVKSDDELISTHLLPIRLPALNFRKPLIQASWNNNNEQHKVYTNRTRYSPTRSSLNNEKM</sequence>
<evidence type="ECO:0000256" key="1">
    <source>
        <dbReference type="ARBA" id="ARBA00023054"/>
    </source>
</evidence>
<feature type="domain" description="CCDC92/74 N-terminal" evidence="3">
    <location>
        <begin position="46"/>
        <end position="87"/>
    </location>
</feature>
<gene>
    <name evidence="4" type="ORF">EWB00_009809</name>
</gene>
<proteinExistence type="predicted"/>
<keyword evidence="1" id="KW-0175">Coiled coil</keyword>
<dbReference type="OrthoDB" id="2155209at2759"/>
<evidence type="ECO:0000313" key="4">
    <source>
        <dbReference type="EMBL" id="TNN18790.1"/>
    </source>
</evidence>
<comment type="caution">
    <text evidence="4">The sequence shown here is derived from an EMBL/GenBank/DDBJ whole genome shotgun (WGS) entry which is preliminary data.</text>
</comment>
<dbReference type="InterPro" id="IPR040370">
    <property type="entry name" value="CCDC74A/CCDC74B/CCDC92"/>
</dbReference>
<dbReference type="Proteomes" id="UP000311919">
    <property type="component" value="Unassembled WGS sequence"/>
</dbReference>
<feature type="compositionally biased region" description="Low complexity" evidence="2">
    <location>
        <begin position="173"/>
        <end position="182"/>
    </location>
</feature>
<dbReference type="InterPro" id="IPR039496">
    <property type="entry name" value="CCDC92/74_N"/>
</dbReference>
<evidence type="ECO:0000256" key="2">
    <source>
        <dbReference type="SAM" id="MobiDB-lite"/>
    </source>
</evidence>
<evidence type="ECO:0000259" key="3">
    <source>
        <dbReference type="Pfam" id="PF14916"/>
    </source>
</evidence>
<organism evidence="4 5">
    <name type="scientific">Schistosoma japonicum</name>
    <name type="common">Blood fluke</name>
    <dbReference type="NCBI Taxonomy" id="6182"/>
    <lineage>
        <taxon>Eukaryota</taxon>
        <taxon>Metazoa</taxon>
        <taxon>Spiralia</taxon>
        <taxon>Lophotrochozoa</taxon>
        <taxon>Platyhelminthes</taxon>
        <taxon>Trematoda</taxon>
        <taxon>Digenea</taxon>
        <taxon>Strigeidida</taxon>
        <taxon>Schistosomatoidea</taxon>
        <taxon>Schistosomatidae</taxon>
        <taxon>Schistosoma</taxon>
    </lineage>
</organism>
<dbReference type="Pfam" id="PF14916">
    <property type="entry name" value="CCDC92"/>
    <property type="match status" value="1"/>
</dbReference>
<evidence type="ECO:0000313" key="5">
    <source>
        <dbReference type="Proteomes" id="UP000311919"/>
    </source>
</evidence>
<accession>A0A4Z2DRJ7</accession>
<feature type="compositionally biased region" description="Polar residues" evidence="2">
    <location>
        <begin position="161"/>
        <end position="172"/>
    </location>
</feature>
<name>A0A4Z2DRJ7_SCHJA</name>
<dbReference type="PANTHER" id="PTHR14882">
    <property type="entry name" value="COILED-COIL DOMAIN-CONTAINING 74A"/>
    <property type="match status" value="1"/>
</dbReference>